<gene>
    <name evidence="2" type="ORF">J2Z75_003144</name>
</gene>
<organism evidence="2 3">
    <name type="scientific">Rhizobium herbae</name>
    <dbReference type="NCBI Taxonomy" id="508661"/>
    <lineage>
        <taxon>Bacteria</taxon>
        <taxon>Pseudomonadati</taxon>
        <taxon>Pseudomonadota</taxon>
        <taxon>Alphaproteobacteria</taxon>
        <taxon>Hyphomicrobiales</taxon>
        <taxon>Rhizobiaceae</taxon>
        <taxon>Rhizobium/Agrobacterium group</taxon>
        <taxon>Rhizobium</taxon>
    </lineage>
</organism>
<dbReference type="Gene3D" id="3.60.15.10">
    <property type="entry name" value="Ribonuclease Z/Hydroxyacylglutathione hydrolase-like"/>
    <property type="match status" value="1"/>
</dbReference>
<evidence type="ECO:0000313" key="3">
    <source>
        <dbReference type="Proteomes" id="UP000823786"/>
    </source>
</evidence>
<keyword evidence="3" id="KW-1185">Reference proteome</keyword>
<dbReference type="InterPro" id="IPR036866">
    <property type="entry name" value="RibonucZ/Hydroxyglut_hydro"/>
</dbReference>
<dbReference type="Pfam" id="PF00753">
    <property type="entry name" value="Lactamase_B"/>
    <property type="match status" value="1"/>
</dbReference>
<dbReference type="InterPro" id="IPR050662">
    <property type="entry name" value="Sec-metab_biosynth-thioest"/>
</dbReference>
<name>A0ABS4ENV6_9HYPH</name>
<dbReference type="Gene3D" id="1.10.10.10">
    <property type="entry name" value="Winged helix-like DNA-binding domain superfamily/Winged helix DNA-binding domain"/>
    <property type="match status" value="1"/>
</dbReference>
<dbReference type="Proteomes" id="UP000823786">
    <property type="component" value="Unassembled WGS sequence"/>
</dbReference>
<dbReference type="SMART" id="SM00849">
    <property type="entry name" value="Lactamase_B"/>
    <property type="match status" value="1"/>
</dbReference>
<dbReference type="CDD" id="cd16278">
    <property type="entry name" value="metallo-hydrolase-like_MBL-fold"/>
    <property type="match status" value="1"/>
</dbReference>
<evidence type="ECO:0000259" key="1">
    <source>
        <dbReference type="SMART" id="SM00849"/>
    </source>
</evidence>
<dbReference type="EMBL" id="JAGGJV010000005">
    <property type="protein sequence ID" value="MBP1859627.1"/>
    <property type="molecule type" value="Genomic_DNA"/>
</dbReference>
<dbReference type="PANTHER" id="PTHR23131">
    <property type="entry name" value="ENDORIBONUCLEASE LACTB2"/>
    <property type="match status" value="1"/>
</dbReference>
<comment type="caution">
    <text evidence="2">The sequence shown here is derived from an EMBL/GenBank/DDBJ whole genome shotgun (WGS) entry which is preliminary data.</text>
</comment>
<dbReference type="InterPro" id="IPR001279">
    <property type="entry name" value="Metallo-B-lactamas"/>
</dbReference>
<dbReference type="Pfam" id="PF17778">
    <property type="entry name" value="WHD_BLACT"/>
    <property type="match status" value="1"/>
</dbReference>
<feature type="domain" description="Metallo-beta-lactamase" evidence="1">
    <location>
        <begin position="39"/>
        <end position="218"/>
    </location>
</feature>
<dbReference type="SUPFAM" id="SSF56281">
    <property type="entry name" value="Metallo-hydrolase/oxidoreductase"/>
    <property type="match status" value="1"/>
</dbReference>
<dbReference type="RefSeq" id="WP_209853654.1">
    <property type="nucleotide sequence ID" value="NZ_JAGGJV010000005.1"/>
</dbReference>
<evidence type="ECO:0000313" key="2">
    <source>
        <dbReference type="EMBL" id="MBP1859627.1"/>
    </source>
</evidence>
<dbReference type="InterPro" id="IPR036388">
    <property type="entry name" value="WH-like_DNA-bd_sf"/>
</dbReference>
<dbReference type="PANTHER" id="PTHR23131:SF0">
    <property type="entry name" value="ENDORIBONUCLEASE LACTB2"/>
    <property type="match status" value="1"/>
</dbReference>
<dbReference type="InterPro" id="IPR041516">
    <property type="entry name" value="LACTB2_WH"/>
</dbReference>
<protein>
    <submittedName>
        <fullName evidence="2">Glyoxylase-like metal-dependent hydrolase (Beta-lactamase superfamily II)</fullName>
    </submittedName>
</protein>
<accession>A0ABS4ENV6</accession>
<sequence length="310" mass="32971">MDGPDFDLDFKPAHGEAVTVADDVQRITVNNPGPFTFHGTNSYIVGKKSVAVIDPGPEDEAHFQALMAALDGREVTHIAVSHTHRDHAPLARRLKAATGALVVAEGPHRAARLLHAGEINPFAESSDMDFAPDIALADGETIAGDGWSLTALLTPGHTANHAAFALGKPDDTGIVFSADHVMAWATSIVAPPDGSMTDYMASLEKLLGRDDRLYLPGHGGPVKEPAAFLRGLRAHRRMRERAVLERVRAGDAFIPEMVKVIYATTDPRLHGAAALSVFAHLEDLLERGQVETDGPPSLTGAYRLAPGGAT</sequence>
<proteinExistence type="predicted"/>
<reference evidence="2 3" key="1">
    <citation type="submission" date="2021-03" db="EMBL/GenBank/DDBJ databases">
        <title>Genomic Encyclopedia of Type Strains, Phase IV (KMG-IV): sequencing the most valuable type-strain genomes for metagenomic binning, comparative biology and taxonomic classification.</title>
        <authorList>
            <person name="Goeker M."/>
        </authorList>
    </citation>
    <scope>NUCLEOTIDE SEQUENCE [LARGE SCALE GENOMIC DNA]</scope>
    <source>
        <strain evidence="2 3">DSM 26427</strain>
    </source>
</reference>